<feature type="binding site" evidence="14">
    <location>
        <position position="245"/>
    </location>
    <ligand>
        <name>a divalent metal cation</name>
        <dbReference type="ChEBI" id="CHEBI:60240"/>
    </ligand>
</feature>
<dbReference type="InterPro" id="IPR036571">
    <property type="entry name" value="MECDP_synthase_sf"/>
</dbReference>
<dbReference type="GO" id="GO:0050518">
    <property type="term" value="F:2-C-methyl-D-erythritol 4-phosphate cytidylyltransferase activity"/>
    <property type="evidence" value="ECO:0007669"/>
    <property type="project" value="UniProtKB-UniRule"/>
</dbReference>
<keyword evidence="17" id="KW-1185">Reference proteome</keyword>
<accession>A0A1G6AZE6</accession>
<evidence type="ECO:0000256" key="14">
    <source>
        <dbReference type="HAMAP-Rule" id="MF_01520"/>
    </source>
</evidence>
<reference evidence="16 17" key="1">
    <citation type="submission" date="2016-10" db="EMBL/GenBank/DDBJ databases">
        <authorList>
            <person name="de Groot N.N."/>
        </authorList>
    </citation>
    <scope>NUCLEOTIDE SEQUENCE [LARGE SCALE GENOMIC DNA]</scope>
    <source>
        <strain evidence="16 17">ATCC 35022</strain>
    </source>
</reference>
<dbReference type="PANTHER" id="PTHR43181">
    <property type="entry name" value="2-C-METHYL-D-ERYTHRITOL 2,4-CYCLODIPHOSPHATE SYNTHASE, CHLOROPLASTIC"/>
    <property type="match status" value="1"/>
</dbReference>
<evidence type="ECO:0000256" key="9">
    <source>
        <dbReference type="ARBA" id="ARBA00022695"/>
    </source>
</evidence>
<gene>
    <name evidence="14" type="primary">ispDF</name>
    <name evidence="16" type="ORF">SAMN02982931_01029</name>
</gene>
<feature type="binding site" evidence="14">
    <location>
        <position position="247"/>
    </location>
    <ligand>
        <name>a divalent metal cation</name>
        <dbReference type="ChEBI" id="CHEBI:60240"/>
    </ligand>
</feature>
<dbReference type="InterPro" id="IPR034683">
    <property type="entry name" value="IspD/TarI"/>
</dbReference>
<evidence type="ECO:0000256" key="1">
    <source>
        <dbReference type="ARBA" id="ARBA00000200"/>
    </source>
</evidence>
<dbReference type="PANTHER" id="PTHR43181:SF1">
    <property type="entry name" value="2-C-METHYL-D-ERYTHRITOL 2,4-CYCLODIPHOSPHATE SYNTHASE, CHLOROPLASTIC"/>
    <property type="match status" value="1"/>
</dbReference>
<keyword evidence="9 14" id="KW-0548">Nucleotidyltransferase</keyword>
<dbReference type="GO" id="GO:0016114">
    <property type="term" value="P:terpenoid biosynthetic process"/>
    <property type="evidence" value="ECO:0007669"/>
    <property type="project" value="InterPro"/>
</dbReference>
<dbReference type="Proteomes" id="UP000199071">
    <property type="component" value="Unassembled WGS sequence"/>
</dbReference>
<dbReference type="Pfam" id="PF01128">
    <property type="entry name" value="IspD"/>
    <property type="match status" value="1"/>
</dbReference>
<feature type="binding site" evidence="14">
    <location>
        <begin position="369"/>
        <end position="372"/>
    </location>
    <ligand>
        <name>4-CDP-2-C-methyl-D-erythritol 2-phosphate</name>
        <dbReference type="ChEBI" id="CHEBI:57919"/>
    </ligand>
</feature>
<dbReference type="AlphaFoldDB" id="A0A1G6AZE6"/>
<comment type="caution">
    <text evidence="14">Lacks conserved residue(s) required for the propagation of feature annotation.</text>
</comment>
<dbReference type="OrthoDB" id="9804336at2"/>
<dbReference type="SUPFAM" id="SSF69765">
    <property type="entry name" value="IpsF-like"/>
    <property type="match status" value="1"/>
</dbReference>
<dbReference type="STRING" id="665467.SAMN02982931_01029"/>
<dbReference type="GO" id="GO:0008685">
    <property type="term" value="F:2-C-methyl-D-erythritol 2,4-cyclodiphosphate synthase activity"/>
    <property type="evidence" value="ECO:0007669"/>
    <property type="project" value="UniProtKB-UniRule"/>
</dbReference>
<feature type="site" description="Transition state stabilizer" evidence="14">
    <location>
        <position position="271"/>
    </location>
</feature>
<dbReference type="PROSITE" id="PS01350">
    <property type="entry name" value="ISPF"/>
    <property type="match status" value="1"/>
</dbReference>
<comment type="function">
    <text evidence="14">Bifunctional enzyme that catalyzes the formation of 4-diphosphocytidyl-2-C-methyl-D-erythritol from CTP and 2-C-methyl-D-erythritol 4-phosphate (MEP) (IspD), and catalyzes the conversion of 4-diphosphocytidyl-2-C-methyl-D-erythritol 2-phosphate (CDP-ME2P) to 2-C-methyl-D-erythritol 2,4-cyclodiphosphate (ME-CPP) with a corresponding release of cytidine 5-monophosphate (CMP) (IspF).</text>
</comment>
<dbReference type="Gene3D" id="3.30.1330.50">
    <property type="entry name" value="2-C-methyl-D-erythritol 2,4-cyclodiphosphate synthase"/>
    <property type="match status" value="1"/>
</dbReference>
<comment type="cofactor">
    <cofactor evidence="3 14">
        <name>a divalent metal cation</name>
        <dbReference type="ChEBI" id="CHEBI:60240"/>
    </cofactor>
</comment>
<comment type="similarity">
    <text evidence="14">In the N-terminal section; belongs to the IspD/TarI cytidylyltransferase family. IspD subfamily.</text>
</comment>
<keyword evidence="13 14" id="KW-0511">Multifunctional enzyme</keyword>
<dbReference type="EC" id="4.6.1.12" evidence="14"/>
<keyword evidence="11 14" id="KW-0414">Isoprene biosynthesis</keyword>
<comment type="pathway">
    <text evidence="4 14">Isoprenoid biosynthesis; isopentenyl diphosphate biosynthesis via DXP pathway; isopentenyl diphosphate from 1-deoxy-D-xylulose 5-phosphate: step 4/6.</text>
</comment>
<evidence type="ECO:0000259" key="15">
    <source>
        <dbReference type="Pfam" id="PF02542"/>
    </source>
</evidence>
<dbReference type="GO" id="GO:0046872">
    <property type="term" value="F:metal ion binding"/>
    <property type="evidence" value="ECO:0007669"/>
    <property type="project" value="UniProtKB-KW"/>
</dbReference>
<feature type="domain" description="2-C-methyl-D-erythritol 2,4-cyclodiphosphate synthase" evidence="15">
    <location>
        <begin position="238"/>
        <end position="391"/>
    </location>
</feature>
<evidence type="ECO:0000256" key="3">
    <source>
        <dbReference type="ARBA" id="ARBA00001968"/>
    </source>
</evidence>
<evidence type="ECO:0000256" key="12">
    <source>
        <dbReference type="ARBA" id="ARBA00023239"/>
    </source>
</evidence>
<feature type="region of interest" description="2-C-methyl-D-erythritol 4-phosphate cytidylyltransferase" evidence="14">
    <location>
        <begin position="1"/>
        <end position="238"/>
    </location>
</feature>
<keyword evidence="12 14" id="KW-0456">Lyase</keyword>
<dbReference type="Gene3D" id="3.90.550.10">
    <property type="entry name" value="Spore Coat Polysaccharide Biosynthesis Protein SpsA, Chain A"/>
    <property type="match status" value="1"/>
</dbReference>
<keyword evidence="10 14" id="KW-0479">Metal-binding</keyword>
<dbReference type="InterPro" id="IPR026596">
    <property type="entry name" value="IspD/F"/>
</dbReference>
<dbReference type="HAMAP" id="MF_01520">
    <property type="entry name" value="IspDF"/>
    <property type="match status" value="1"/>
</dbReference>
<feature type="site" description="Transition state stabilizer" evidence="14">
    <location>
        <position position="26"/>
    </location>
</feature>
<dbReference type="InterPro" id="IPR001228">
    <property type="entry name" value="IspD"/>
</dbReference>
<evidence type="ECO:0000256" key="11">
    <source>
        <dbReference type="ARBA" id="ARBA00023229"/>
    </source>
</evidence>
<feature type="site" description="Transition state stabilizer" evidence="14">
    <location>
        <position position="370"/>
    </location>
</feature>
<dbReference type="EC" id="2.7.7.60" evidence="14"/>
<proteinExistence type="inferred from homology"/>
<organism evidence="16 17">
    <name type="scientific">Bauldia litoralis</name>
    <dbReference type="NCBI Taxonomy" id="665467"/>
    <lineage>
        <taxon>Bacteria</taxon>
        <taxon>Pseudomonadati</taxon>
        <taxon>Pseudomonadota</taxon>
        <taxon>Alphaproteobacteria</taxon>
        <taxon>Hyphomicrobiales</taxon>
        <taxon>Kaistiaceae</taxon>
        <taxon>Bauldia</taxon>
    </lineage>
</organism>
<evidence type="ECO:0000313" key="17">
    <source>
        <dbReference type="Proteomes" id="UP000199071"/>
    </source>
</evidence>
<dbReference type="InterPro" id="IPR029044">
    <property type="entry name" value="Nucleotide-diphossugar_trans"/>
</dbReference>
<feature type="binding site" evidence="14">
    <location>
        <begin position="271"/>
        <end position="272"/>
    </location>
    <ligand>
        <name>4-CDP-2-C-methyl-D-erythritol 2-phosphate</name>
        <dbReference type="ChEBI" id="CHEBI:57919"/>
    </ligand>
</feature>
<dbReference type="EMBL" id="FMXQ01000002">
    <property type="protein sequence ID" value="SDB13659.1"/>
    <property type="molecule type" value="Genomic_DNA"/>
</dbReference>
<dbReference type="CDD" id="cd02516">
    <property type="entry name" value="CDP-ME_synthetase"/>
    <property type="match status" value="1"/>
</dbReference>
<feature type="site" description="Positions MEP for the nucleophilic attack" evidence="14">
    <location>
        <position position="213"/>
    </location>
</feature>
<comment type="catalytic activity">
    <reaction evidence="1 14">
        <text>4-CDP-2-C-methyl-D-erythritol 2-phosphate = 2-C-methyl-D-erythritol 2,4-cyclic diphosphate + CMP</text>
        <dbReference type="Rhea" id="RHEA:23864"/>
        <dbReference type="ChEBI" id="CHEBI:57919"/>
        <dbReference type="ChEBI" id="CHEBI:58483"/>
        <dbReference type="ChEBI" id="CHEBI:60377"/>
        <dbReference type="EC" id="4.6.1.12"/>
    </reaction>
</comment>
<comment type="similarity">
    <text evidence="14">In the C-terminal section; belongs to the IspF family.</text>
</comment>
<dbReference type="NCBIfam" id="TIGR00453">
    <property type="entry name" value="ispD"/>
    <property type="match status" value="1"/>
</dbReference>
<feature type="binding site" evidence="14">
    <location>
        <position position="279"/>
    </location>
    <ligand>
        <name>a divalent metal cation</name>
        <dbReference type="ChEBI" id="CHEBI:60240"/>
    </ligand>
</feature>
<comment type="pathway">
    <text evidence="5 14">Isoprenoid biosynthesis; isopentenyl diphosphate biosynthesis via DXP pathway; isopentenyl diphosphate from 1-deoxy-D-xylulose 5-phosphate: step 2/6.</text>
</comment>
<evidence type="ECO:0000256" key="8">
    <source>
        <dbReference type="ARBA" id="ARBA00022679"/>
    </source>
</evidence>
<feature type="binding site" evidence="14">
    <location>
        <begin position="293"/>
        <end position="295"/>
    </location>
    <ligand>
        <name>4-CDP-2-C-methyl-D-erythritol 2-phosphate</name>
        <dbReference type="ChEBI" id="CHEBI:57919"/>
    </ligand>
</feature>
<feature type="site" description="Positions MEP for the nucleophilic attack" evidence="14">
    <location>
        <position position="157"/>
    </location>
</feature>
<comment type="similarity">
    <text evidence="7">Belongs to the IspD/TarI cytidylyltransferase family. IspD subfamily.</text>
</comment>
<feature type="binding site" evidence="14">
    <location>
        <position position="376"/>
    </location>
    <ligand>
        <name>4-CDP-2-C-methyl-D-erythritol 2-phosphate</name>
        <dbReference type="ChEBI" id="CHEBI:57919"/>
    </ligand>
</feature>
<evidence type="ECO:0000256" key="4">
    <source>
        <dbReference type="ARBA" id="ARBA00004709"/>
    </source>
</evidence>
<keyword evidence="8 14" id="KW-0808">Transferase</keyword>
<dbReference type="HAMAP" id="MF_00107">
    <property type="entry name" value="IspF"/>
    <property type="match status" value="1"/>
</dbReference>
<feature type="site" description="Transition state stabilizer" evidence="14">
    <location>
        <position position="18"/>
    </location>
</feature>
<dbReference type="InterPro" id="IPR020555">
    <property type="entry name" value="MECDP_synthase_CS"/>
</dbReference>
<feature type="binding site" evidence="14">
    <location>
        <position position="379"/>
    </location>
    <ligand>
        <name>4-CDP-2-C-methyl-D-erythritol 2-phosphate</name>
        <dbReference type="ChEBI" id="CHEBI:57919"/>
    </ligand>
</feature>
<dbReference type="NCBIfam" id="TIGR00151">
    <property type="entry name" value="ispF"/>
    <property type="match status" value="1"/>
</dbReference>
<dbReference type="PROSITE" id="PS01295">
    <property type="entry name" value="ISPD"/>
    <property type="match status" value="1"/>
</dbReference>
<evidence type="ECO:0000256" key="6">
    <source>
        <dbReference type="ARBA" id="ARBA00008480"/>
    </source>
</evidence>
<dbReference type="RefSeq" id="WP_090875197.1">
    <property type="nucleotide sequence ID" value="NZ_FMXQ01000002.1"/>
</dbReference>
<dbReference type="FunFam" id="3.90.550.10:FF:000003">
    <property type="entry name" value="2-C-methyl-D-erythritol 4-phosphate cytidylyltransferase"/>
    <property type="match status" value="1"/>
</dbReference>
<dbReference type="InterPro" id="IPR018294">
    <property type="entry name" value="ISPD_synthase_CS"/>
</dbReference>
<comment type="similarity">
    <text evidence="6">Belongs to the IspF family.</text>
</comment>
<dbReference type="Pfam" id="PF02542">
    <property type="entry name" value="YgbB"/>
    <property type="match status" value="1"/>
</dbReference>
<evidence type="ECO:0000256" key="7">
    <source>
        <dbReference type="ARBA" id="ARBA00009789"/>
    </source>
</evidence>
<sequence length="399" mass="41899">MTTGDTTVLIVAGGRGVRAGGGDYPKQYRQIGGIPVIRLTLDRFLSHPSRMTVLVVIGAGDAEMFDAVAPSDDRLLPWVIGGDNRQDSVRRGLLRLADDPPERILIHDAVRPFASNALIDRVIAGLDHADAVLPASPVTATLKSVDDSGLVTGTVPRERLRAAETPQGFRFDAILKAHNLAADSGLSFTDDAAVAEWAGIPVRVAEGETGNIKLTTADEIAAADHRLQAEAALALGDVRVGTGYDVHAFGPGDTVAIGGIVIPHSHGIVAHSDGDVALHALTDAILGALADGDIGDHFPPSDPQWRHASSDIFLRFAVERVVARGGAIANLDVTIITEAPRISTHREAMRTRIAAICGLSTDRVAIKATTSERLGFIGRGEGITATATATIRLPFRAAP</sequence>
<protein>
    <recommendedName>
        <fullName evidence="14">Bifunctional enzyme IspD/IspF</fullName>
    </recommendedName>
    <domain>
        <recommendedName>
            <fullName evidence="14">2-C-methyl-D-erythritol 4-phosphate cytidylyltransferase</fullName>
            <ecNumber evidence="14">2.7.7.60</ecNumber>
        </recommendedName>
        <alternativeName>
            <fullName evidence="14">4-diphosphocytidyl-2C-methyl-D-erythritol synthase</fullName>
        </alternativeName>
        <alternativeName>
            <fullName evidence="14">MEP cytidylyltransferase</fullName>
            <shortName evidence="14">MCT</shortName>
        </alternativeName>
    </domain>
    <domain>
        <recommendedName>
            <fullName evidence="14">2-C-methyl-D-erythritol 2,4-cyclodiphosphate synthase</fullName>
            <shortName evidence="14">MECDP-synthase</shortName>
            <shortName evidence="14">MECPP-synthase</shortName>
            <shortName evidence="14">MECPS</shortName>
            <ecNumber evidence="14">4.6.1.12</ecNumber>
        </recommendedName>
    </domain>
</protein>
<dbReference type="InterPro" id="IPR003526">
    <property type="entry name" value="MECDP_synthase"/>
</dbReference>
<feature type="region of interest" description="2-C-methyl-D-erythritol 2,4-cyclodiphosphate synthase" evidence="14">
    <location>
        <begin position="239"/>
        <end position="399"/>
    </location>
</feature>
<feature type="binding site" evidence="14">
    <location>
        <begin position="245"/>
        <end position="247"/>
    </location>
    <ligand>
        <name>4-CDP-2-C-methyl-D-erythritol 2-phosphate</name>
        <dbReference type="ChEBI" id="CHEBI:57919"/>
    </ligand>
</feature>
<dbReference type="UniPathway" id="UPA00056">
    <property type="reaction ID" value="UER00093"/>
</dbReference>
<dbReference type="NCBIfam" id="NF006899">
    <property type="entry name" value="PRK09382.1"/>
    <property type="match status" value="1"/>
</dbReference>
<name>A0A1G6AZE6_9HYPH</name>
<evidence type="ECO:0000313" key="16">
    <source>
        <dbReference type="EMBL" id="SDB13659.1"/>
    </source>
</evidence>
<dbReference type="SUPFAM" id="SSF53448">
    <property type="entry name" value="Nucleotide-diphospho-sugar transferases"/>
    <property type="match status" value="1"/>
</dbReference>
<dbReference type="HAMAP" id="MF_00108">
    <property type="entry name" value="IspD"/>
    <property type="match status" value="1"/>
</dbReference>
<evidence type="ECO:0000256" key="10">
    <source>
        <dbReference type="ARBA" id="ARBA00022723"/>
    </source>
</evidence>
<evidence type="ECO:0000256" key="2">
    <source>
        <dbReference type="ARBA" id="ARBA00001282"/>
    </source>
</evidence>
<evidence type="ECO:0000256" key="13">
    <source>
        <dbReference type="ARBA" id="ARBA00023268"/>
    </source>
</evidence>
<dbReference type="GO" id="GO:0019288">
    <property type="term" value="P:isopentenyl diphosphate biosynthetic process, methylerythritol 4-phosphate pathway"/>
    <property type="evidence" value="ECO:0007669"/>
    <property type="project" value="UniProtKB-UniRule"/>
</dbReference>
<dbReference type="CDD" id="cd00554">
    <property type="entry name" value="MECDP_synthase"/>
    <property type="match status" value="1"/>
</dbReference>
<evidence type="ECO:0000256" key="5">
    <source>
        <dbReference type="ARBA" id="ARBA00004787"/>
    </source>
</evidence>
<comment type="catalytic activity">
    <reaction evidence="2 14">
        <text>2-C-methyl-D-erythritol 4-phosphate + CTP + H(+) = 4-CDP-2-C-methyl-D-erythritol + diphosphate</text>
        <dbReference type="Rhea" id="RHEA:13429"/>
        <dbReference type="ChEBI" id="CHEBI:15378"/>
        <dbReference type="ChEBI" id="CHEBI:33019"/>
        <dbReference type="ChEBI" id="CHEBI:37563"/>
        <dbReference type="ChEBI" id="CHEBI:57823"/>
        <dbReference type="ChEBI" id="CHEBI:58262"/>
        <dbReference type="EC" id="2.7.7.60"/>
    </reaction>
</comment>